<sequence>MPMHPEGNGSSLSFESRGDICALHLGFEDCIFGVLPTRRDIELPVSGSEEFLLGLMLSGETTAIVQQARAPVWRYAQRRQSMRTEYLARSWISFGNKLGFGKTLEQPGRDSEHCAGAHWNREDQRARHRPVEYPTQNRQQYTDGLEFKVKQPSVLARSPDASTGYEEPWGAHFLPTSRRTRQSWHPMRPAFTAGICQRPLQEPGSHAAPAPRAWHVAPA</sequence>
<dbReference type="Proteomes" id="UP000054565">
    <property type="component" value="Unassembled WGS sequence"/>
</dbReference>
<evidence type="ECO:0000313" key="2">
    <source>
        <dbReference type="Proteomes" id="UP000054565"/>
    </source>
</evidence>
<evidence type="ECO:0000313" key="1">
    <source>
        <dbReference type="EMBL" id="KMP00315.1"/>
    </source>
</evidence>
<organism evidence="1 2">
    <name type="scientific">Coccidioides immitis RMSCC 2394</name>
    <dbReference type="NCBI Taxonomy" id="404692"/>
    <lineage>
        <taxon>Eukaryota</taxon>
        <taxon>Fungi</taxon>
        <taxon>Dikarya</taxon>
        <taxon>Ascomycota</taxon>
        <taxon>Pezizomycotina</taxon>
        <taxon>Eurotiomycetes</taxon>
        <taxon>Eurotiomycetidae</taxon>
        <taxon>Onygenales</taxon>
        <taxon>Onygenaceae</taxon>
        <taxon>Coccidioides</taxon>
    </lineage>
</organism>
<reference evidence="2" key="1">
    <citation type="journal article" date="2010" name="Genome Res.">
        <title>Population genomic sequencing of Coccidioides fungi reveals recent hybridization and transposon control.</title>
        <authorList>
            <person name="Neafsey D.E."/>
            <person name="Barker B.M."/>
            <person name="Sharpton T.J."/>
            <person name="Stajich J.E."/>
            <person name="Park D.J."/>
            <person name="Whiston E."/>
            <person name="Hung C.-Y."/>
            <person name="McMahan C."/>
            <person name="White J."/>
            <person name="Sykes S."/>
            <person name="Heiman D."/>
            <person name="Young S."/>
            <person name="Zeng Q."/>
            <person name="Abouelleil A."/>
            <person name="Aftuck L."/>
            <person name="Bessette D."/>
            <person name="Brown A."/>
            <person name="FitzGerald M."/>
            <person name="Lui A."/>
            <person name="Macdonald J.P."/>
            <person name="Priest M."/>
            <person name="Orbach M.J."/>
            <person name="Galgiani J.N."/>
            <person name="Kirkland T.N."/>
            <person name="Cole G.T."/>
            <person name="Birren B.W."/>
            <person name="Henn M.R."/>
            <person name="Taylor J.W."/>
            <person name="Rounsley S.D."/>
        </authorList>
    </citation>
    <scope>NUCLEOTIDE SEQUENCE [LARGE SCALE GENOMIC DNA]</scope>
    <source>
        <strain evidence="2">RMSCC 2394</strain>
    </source>
</reference>
<dbReference type="EMBL" id="DS028093">
    <property type="protein sequence ID" value="KMP00315.1"/>
    <property type="molecule type" value="Genomic_DNA"/>
</dbReference>
<dbReference type="AlphaFoldDB" id="A0A0J6XY11"/>
<protein>
    <submittedName>
        <fullName evidence="1">Uncharacterized protein</fullName>
    </submittedName>
</protein>
<gene>
    <name evidence="1" type="ORF">CIRG_00457</name>
</gene>
<accession>A0A0J6XY11</accession>
<name>A0A0J6XY11_COCIT</name>
<proteinExistence type="predicted"/>